<dbReference type="InterPro" id="IPR043129">
    <property type="entry name" value="ATPase_NBD"/>
</dbReference>
<sequence length="388" mass="43570">MAQSCSCAHPTLFIGLDIGVTYSGAVGILVEYCIEHKKFNVLGDIVIDKFQTLLTRKGKTEATFLPPGETIGPDDEILSYFKMGVIDLNGAKFSQADDKMVQGLKDCWGKQPTYVVAPKAFSLFIHGLYQHVIDLSEERLEDAGYKYIAQAFFTEGAYDVKNMVIEEEHVAALRGLMQSEPDTIQSLTDAKETAIICDIGGMTTDVVVHRFCPIGGASALPRVCMSRLNGACLIDEEYSKLLDREIERQIPEWYRENNADAMKDFKHLFMSQWREKDKLKYDPANYGDSLDLKIGKWRLSIQHAAFIGLFDPLLEHVISVVKEAYNKERAMPVKPPTKVILVGGLSHCKYLVNALTEQLAKEKLEVYPSPSQTRWNIVALGASYHYQL</sequence>
<name>A0A9N9VCE8_9HYPO</name>
<dbReference type="PANTHER" id="PTHR14187">
    <property type="entry name" value="ALPHA KINASE/ELONGATION FACTOR 2 KINASE"/>
    <property type="match status" value="1"/>
</dbReference>
<accession>A0A9N9VCE8</accession>
<reference evidence="1" key="1">
    <citation type="submission" date="2021-10" db="EMBL/GenBank/DDBJ databases">
        <authorList>
            <person name="Piombo E."/>
        </authorList>
    </citation>
    <scope>NUCLEOTIDE SEQUENCE</scope>
</reference>
<gene>
    <name evidence="1" type="ORF">CRHIZ90672A_00012702</name>
</gene>
<dbReference type="OrthoDB" id="5145852at2759"/>
<keyword evidence="2" id="KW-1185">Reference proteome</keyword>
<dbReference type="SUPFAM" id="SSF53067">
    <property type="entry name" value="Actin-like ATPase domain"/>
    <property type="match status" value="1"/>
</dbReference>
<proteinExistence type="predicted"/>
<protein>
    <submittedName>
        <fullName evidence="1">Uncharacterized protein</fullName>
    </submittedName>
</protein>
<dbReference type="Gene3D" id="3.90.640.10">
    <property type="entry name" value="Actin, Chain A, domain 4"/>
    <property type="match status" value="1"/>
</dbReference>
<evidence type="ECO:0000313" key="2">
    <source>
        <dbReference type="Proteomes" id="UP000696573"/>
    </source>
</evidence>
<organism evidence="1 2">
    <name type="scientific">Clonostachys rhizophaga</name>
    <dbReference type="NCBI Taxonomy" id="160324"/>
    <lineage>
        <taxon>Eukaryota</taxon>
        <taxon>Fungi</taxon>
        <taxon>Dikarya</taxon>
        <taxon>Ascomycota</taxon>
        <taxon>Pezizomycotina</taxon>
        <taxon>Sordariomycetes</taxon>
        <taxon>Hypocreomycetidae</taxon>
        <taxon>Hypocreales</taxon>
        <taxon>Bionectriaceae</taxon>
        <taxon>Clonostachys</taxon>
    </lineage>
</organism>
<dbReference type="EMBL" id="CABFNQ020000647">
    <property type="protein sequence ID" value="CAH0020922.1"/>
    <property type="molecule type" value="Genomic_DNA"/>
</dbReference>
<dbReference type="Proteomes" id="UP000696573">
    <property type="component" value="Unassembled WGS sequence"/>
</dbReference>
<dbReference type="Gene3D" id="3.30.420.40">
    <property type="match status" value="2"/>
</dbReference>
<comment type="caution">
    <text evidence="1">The sequence shown here is derived from an EMBL/GenBank/DDBJ whole genome shotgun (WGS) entry which is preliminary data.</text>
</comment>
<dbReference type="AlphaFoldDB" id="A0A9N9VCE8"/>
<evidence type="ECO:0000313" key="1">
    <source>
        <dbReference type="EMBL" id="CAH0020922.1"/>
    </source>
</evidence>
<dbReference type="PANTHER" id="PTHR14187:SF5">
    <property type="entry name" value="HEAT SHOCK 70 KDA PROTEIN 12A"/>
    <property type="match status" value="1"/>
</dbReference>
<dbReference type="CDD" id="cd10170">
    <property type="entry name" value="ASKHA_NBD_HSP70"/>
    <property type="match status" value="1"/>
</dbReference>